<organism evidence="6 7">
    <name type="scientific">Aestuariispira insulae</name>
    <dbReference type="NCBI Taxonomy" id="1461337"/>
    <lineage>
        <taxon>Bacteria</taxon>
        <taxon>Pseudomonadati</taxon>
        <taxon>Pseudomonadota</taxon>
        <taxon>Alphaproteobacteria</taxon>
        <taxon>Rhodospirillales</taxon>
        <taxon>Kiloniellaceae</taxon>
        <taxon>Aestuariispira</taxon>
    </lineage>
</organism>
<dbReference type="GO" id="GO:0000150">
    <property type="term" value="F:DNA strand exchange activity"/>
    <property type="evidence" value="ECO:0007669"/>
    <property type="project" value="InterPro"/>
</dbReference>
<comment type="caution">
    <text evidence="6">The sequence shown here is derived from an EMBL/GenBank/DDBJ whole genome shotgun (WGS) entry which is preliminary data.</text>
</comment>
<dbReference type="Gene3D" id="3.40.50.1390">
    <property type="entry name" value="Resolvase, N-terminal catalytic domain"/>
    <property type="match status" value="1"/>
</dbReference>
<dbReference type="AlphaFoldDB" id="A0A3D9HS42"/>
<keyword evidence="2" id="KW-0238">DNA-binding</keyword>
<dbReference type="InterPro" id="IPR036162">
    <property type="entry name" value="Resolvase-like_N_sf"/>
</dbReference>
<proteinExistence type="predicted"/>
<dbReference type="Proteomes" id="UP000256845">
    <property type="component" value="Unassembled WGS sequence"/>
</dbReference>
<dbReference type="CDD" id="cd03768">
    <property type="entry name" value="SR_ResInv"/>
    <property type="match status" value="1"/>
</dbReference>
<dbReference type="PANTHER" id="PTHR30461">
    <property type="entry name" value="DNA-INVERTASE FROM LAMBDOID PROPHAGE"/>
    <property type="match status" value="1"/>
</dbReference>
<dbReference type="OrthoDB" id="9800103at2"/>
<feature type="region of interest" description="Disordered" evidence="4">
    <location>
        <begin position="119"/>
        <end position="146"/>
    </location>
</feature>
<gene>
    <name evidence="6" type="ORF">DFP90_102353</name>
</gene>
<dbReference type="RefSeq" id="WP_115935875.1">
    <property type="nucleotide sequence ID" value="NZ_QRDW01000002.1"/>
</dbReference>
<evidence type="ECO:0000256" key="2">
    <source>
        <dbReference type="ARBA" id="ARBA00023125"/>
    </source>
</evidence>
<dbReference type="SUPFAM" id="SSF53041">
    <property type="entry name" value="Resolvase-like"/>
    <property type="match status" value="1"/>
</dbReference>
<evidence type="ECO:0000256" key="4">
    <source>
        <dbReference type="SAM" id="MobiDB-lite"/>
    </source>
</evidence>
<evidence type="ECO:0000256" key="3">
    <source>
        <dbReference type="ARBA" id="ARBA00023172"/>
    </source>
</evidence>
<dbReference type="GO" id="GO:0015074">
    <property type="term" value="P:DNA integration"/>
    <property type="evidence" value="ECO:0007669"/>
    <property type="project" value="UniProtKB-KW"/>
</dbReference>
<dbReference type="PANTHER" id="PTHR30461:SF2">
    <property type="entry name" value="SERINE RECOMBINASE PINE-RELATED"/>
    <property type="match status" value="1"/>
</dbReference>
<evidence type="ECO:0000313" key="6">
    <source>
        <dbReference type="EMBL" id="RED52333.1"/>
    </source>
</evidence>
<name>A0A3D9HS42_9PROT</name>
<evidence type="ECO:0000256" key="1">
    <source>
        <dbReference type="ARBA" id="ARBA00022908"/>
    </source>
</evidence>
<keyword evidence="3" id="KW-0233">DNA recombination</keyword>
<sequence length="159" mass="17223">MKIGYARVANHEEHLAHQLDLLVAEGCEWLYTDNVSGVNPNKPALDRAIEEASPGDTLVIWKLDRLGRSVDELVAFGARLEAKTLGFRSVGDDLDGAPGLGGEFFKLMSALGRFQDHARQERGAAGTGAARGRHAMEPGAEKLSAEQWRAARKLMEGEG</sequence>
<dbReference type="InterPro" id="IPR050639">
    <property type="entry name" value="SSR_resolvase"/>
</dbReference>
<evidence type="ECO:0000259" key="5">
    <source>
        <dbReference type="PROSITE" id="PS51736"/>
    </source>
</evidence>
<dbReference type="InterPro" id="IPR006119">
    <property type="entry name" value="Resolv_N"/>
</dbReference>
<dbReference type="InterPro" id="IPR006118">
    <property type="entry name" value="Recombinase_CS"/>
</dbReference>
<reference evidence="6 7" key="1">
    <citation type="submission" date="2018-07" db="EMBL/GenBank/DDBJ databases">
        <title>Genomic Encyclopedia of Type Strains, Phase III (KMG-III): the genomes of soil and plant-associated and newly described type strains.</title>
        <authorList>
            <person name="Whitman W."/>
        </authorList>
    </citation>
    <scope>NUCLEOTIDE SEQUENCE [LARGE SCALE GENOMIC DNA]</scope>
    <source>
        <strain evidence="6 7">CECT 8488</strain>
    </source>
</reference>
<dbReference type="PROSITE" id="PS00398">
    <property type="entry name" value="RECOMBINASES_2"/>
    <property type="match status" value="1"/>
</dbReference>
<dbReference type="EMBL" id="QRDW01000002">
    <property type="protein sequence ID" value="RED52333.1"/>
    <property type="molecule type" value="Genomic_DNA"/>
</dbReference>
<dbReference type="GO" id="GO:0003677">
    <property type="term" value="F:DNA binding"/>
    <property type="evidence" value="ECO:0007669"/>
    <property type="project" value="UniProtKB-KW"/>
</dbReference>
<protein>
    <submittedName>
        <fullName evidence="6">Resolvase-like protein</fullName>
    </submittedName>
</protein>
<dbReference type="Pfam" id="PF00239">
    <property type="entry name" value="Resolvase"/>
    <property type="match status" value="1"/>
</dbReference>
<dbReference type="PROSITE" id="PS51736">
    <property type="entry name" value="RECOMBINASES_3"/>
    <property type="match status" value="1"/>
</dbReference>
<dbReference type="SMART" id="SM00857">
    <property type="entry name" value="Resolvase"/>
    <property type="match status" value="1"/>
</dbReference>
<keyword evidence="7" id="KW-1185">Reference proteome</keyword>
<evidence type="ECO:0000313" key="7">
    <source>
        <dbReference type="Proteomes" id="UP000256845"/>
    </source>
</evidence>
<feature type="compositionally biased region" description="Basic and acidic residues" evidence="4">
    <location>
        <begin position="134"/>
        <end position="144"/>
    </location>
</feature>
<accession>A0A3D9HS42</accession>
<feature type="domain" description="Resolvase/invertase-type recombinase catalytic" evidence="5">
    <location>
        <begin position="1"/>
        <end position="134"/>
    </location>
</feature>
<keyword evidence="1" id="KW-0229">DNA integration</keyword>